<dbReference type="RefSeq" id="WP_207289458.1">
    <property type="nucleotide sequence ID" value="NZ_CP071462.1"/>
</dbReference>
<accession>A0A8A2VCT4</accession>
<dbReference type="PANTHER" id="PTHR44520">
    <property type="entry name" value="RESPONSE REGULATOR RCP1-RELATED"/>
    <property type="match status" value="1"/>
</dbReference>
<dbReference type="Proteomes" id="UP000663203">
    <property type="component" value="Chromosome"/>
</dbReference>
<sequence length="142" mass="16027">MSTTILLVDPNPDDADRIRGEFEDTGPSNTVHVVHTGDDALDFIHQRDQYEDAPAPDIVLLNPHLPQMDGYELLNELKNEPVFKLIPVLILSDSEVADEIINSYSLHANAYLRKPDDPDELEELVEAIETFWLTIARLPPVE</sequence>
<keyword evidence="4" id="KW-1185">Reference proteome</keyword>
<proteinExistence type="predicted"/>
<dbReference type="PANTHER" id="PTHR44520:SF2">
    <property type="entry name" value="RESPONSE REGULATOR RCP1"/>
    <property type="match status" value="1"/>
</dbReference>
<dbReference type="GeneID" id="63186139"/>
<dbReference type="GO" id="GO:0000160">
    <property type="term" value="P:phosphorelay signal transduction system"/>
    <property type="evidence" value="ECO:0007669"/>
    <property type="project" value="InterPro"/>
</dbReference>
<dbReference type="Gene3D" id="3.40.50.2300">
    <property type="match status" value="1"/>
</dbReference>
<dbReference type="EMBL" id="CP071462">
    <property type="protein sequence ID" value="QSW99853.1"/>
    <property type="molecule type" value="Genomic_DNA"/>
</dbReference>
<dbReference type="InterPro" id="IPR001789">
    <property type="entry name" value="Sig_transdc_resp-reg_receiver"/>
</dbReference>
<evidence type="ECO:0000313" key="4">
    <source>
        <dbReference type="Proteomes" id="UP000663203"/>
    </source>
</evidence>
<dbReference type="PROSITE" id="PS50110">
    <property type="entry name" value="RESPONSE_REGULATORY"/>
    <property type="match status" value="1"/>
</dbReference>
<dbReference type="AlphaFoldDB" id="A0A8A2VCT4"/>
<dbReference type="SUPFAM" id="SSF52172">
    <property type="entry name" value="CheY-like"/>
    <property type="match status" value="1"/>
</dbReference>
<dbReference type="SMART" id="SM00448">
    <property type="entry name" value="REC"/>
    <property type="match status" value="1"/>
</dbReference>
<dbReference type="InterPro" id="IPR052893">
    <property type="entry name" value="TCS_response_regulator"/>
</dbReference>
<evidence type="ECO:0000256" key="1">
    <source>
        <dbReference type="PROSITE-ProRule" id="PRU00169"/>
    </source>
</evidence>
<name>A0A8A2VCT4_9EURY</name>
<gene>
    <name evidence="3" type="ORF">J0X25_02500</name>
</gene>
<evidence type="ECO:0000313" key="3">
    <source>
        <dbReference type="EMBL" id="QSW99853.1"/>
    </source>
</evidence>
<organism evidence="3 4">
    <name type="scientific">Haloterrigena alkaliphila</name>
    <dbReference type="NCBI Taxonomy" id="2816475"/>
    <lineage>
        <taxon>Archaea</taxon>
        <taxon>Methanobacteriati</taxon>
        <taxon>Methanobacteriota</taxon>
        <taxon>Stenosarchaea group</taxon>
        <taxon>Halobacteria</taxon>
        <taxon>Halobacteriales</taxon>
        <taxon>Natrialbaceae</taxon>
        <taxon>Haloterrigena</taxon>
    </lineage>
</organism>
<dbReference type="InterPro" id="IPR011006">
    <property type="entry name" value="CheY-like_superfamily"/>
</dbReference>
<protein>
    <submittedName>
        <fullName evidence="3">Response regulator</fullName>
    </submittedName>
</protein>
<feature type="domain" description="Response regulatory" evidence="2">
    <location>
        <begin position="4"/>
        <end position="129"/>
    </location>
</feature>
<dbReference type="Pfam" id="PF00072">
    <property type="entry name" value="Response_reg"/>
    <property type="match status" value="1"/>
</dbReference>
<evidence type="ECO:0000259" key="2">
    <source>
        <dbReference type="PROSITE" id="PS50110"/>
    </source>
</evidence>
<comment type="caution">
    <text evidence="1">Lacks conserved residue(s) required for the propagation of feature annotation.</text>
</comment>
<reference evidence="3 4" key="1">
    <citation type="submission" date="2021-03" db="EMBL/GenBank/DDBJ databases">
        <title>Haloterrigena longa sp. nov. and Haloterrigena limicola sp. nov., extremely halophilic archaea isolated from a salt lake.</title>
        <authorList>
            <person name="Henglin C."/>
        </authorList>
    </citation>
    <scope>NUCLEOTIDE SEQUENCE [LARGE SCALE GENOMIC DNA]</scope>
    <source>
        <strain evidence="3 4">KZCA68</strain>
    </source>
</reference>
<dbReference type="KEGG" id="hakz:J0X25_02500"/>
<dbReference type="CDD" id="cd17557">
    <property type="entry name" value="REC_Rcp-like"/>
    <property type="match status" value="1"/>
</dbReference>